<dbReference type="SUPFAM" id="SSF51316">
    <property type="entry name" value="Mss4-like"/>
    <property type="match status" value="1"/>
</dbReference>
<protein>
    <recommendedName>
        <fullName evidence="2">peptide-methionine (R)-S-oxide reductase</fullName>
        <ecNumber evidence="2">1.8.4.12</ecNumber>
    </recommendedName>
</protein>
<dbReference type="PROSITE" id="PS51790">
    <property type="entry name" value="MSRB"/>
    <property type="match status" value="1"/>
</dbReference>
<evidence type="ECO:0000256" key="7">
    <source>
        <dbReference type="SAM" id="MobiDB-lite"/>
    </source>
</evidence>
<dbReference type="Pfam" id="PF01641">
    <property type="entry name" value="SelR"/>
    <property type="match status" value="1"/>
</dbReference>
<dbReference type="GO" id="GO:0030091">
    <property type="term" value="P:protein repair"/>
    <property type="evidence" value="ECO:0007669"/>
    <property type="project" value="InterPro"/>
</dbReference>
<reference evidence="9 10" key="1">
    <citation type="submission" date="2016-10" db="EMBL/GenBank/DDBJ databases">
        <authorList>
            <person name="de Groot N.N."/>
        </authorList>
    </citation>
    <scope>NUCLEOTIDE SEQUENCE [LARGE SCALE GENOMIC DNA]</scope>
    <source>
        <strain evidence="9 10">IBRC-M10418</strain>
    </source>
</reference>
<dbReference type="OrthoDB" id="5961at2157"/>
<dbReference type="GO" id="GO:0006979">
    <property type="term" value="P:response to oxidative stress"/>
    <property type="evidence" value="ECO:0007669"/>
    <property type="project" value="InterPro"/>
</dbReference>
<dbReference type="NCBIfam" id="TIGR00357">
    <property type="entry name" value="peptide-methionine (R)-S-oxide reductase MsrB"/>
    <property type="match status" value="1"/>
</dbReference>
<dbReference type="Proteomes" id="UP000199215">
    <property type="component" value="Unassembled WGS sequence"/>
</dbReference>
<dbReference type="AlphaFoldDB" id="A0A1H6I178"/>
<evidence type="ECO:0000256" key="2">
    <source>
        <dbReference type="ARBA" id="ARBA00012499"/>
    </source>
</evidence>
<dbReference type="RefSeq" id="WP_092814413.1">
    <property type="nucleotide sequence ID" value="NZ_FNWU01000001.1"/>
</dbReference>
<evidence type="ECO:0000256" key="6">
    <source>
        <dbReference type="ARBA" id="ARBA00048488"/>
    </source>
</evidence>
<evidence type="ECO:0000259" key="8">
    <source>
        <dbReference type="PROSITE" id="PS51790"/>
    </source>
</evidence>
<proteinExistence type="predicted"/>
<dbReference type="InterPro" id="IPR028427">
    <property type="entry name" value="Met_Sox_Rdtase_MsrB"/>
</dbReference>
<keyword evidence="5" id="KW-0560">Oxidoreductase</keyword>
<keyword evidence="4" id="KW-0862">Zinc</keyword>
<dbReference type="GO" id="GO:0033743">
    <property type="term" value="F:peptide-methionine (R)-S-oxide reductase activity"/>
    <property type="evidence" value="ECO:0007669"/>
    <property type="project" value="UniProtKB-EC"/>
</dbReference>
<dbReference type="PANTHER" id="PTHR10173:SF52">
    <property type="entry name" value="METHIONINE-R-SULFOXIDE REDUCTASE B1"/>
    <property type="match status" value="1"/>
</dbReference>
<comment type="cofactor">
    <cofactor evidence="1">
        <name>Zn(2+)</name>
        <dbReference type="ChEBI" id="CHEBI:29105"/>
    </cofactor>
</comment>
<evidence type="ECO:0000313" key="9">
    <source>
        <dbReference type="EMBL" id="SEH41192.1"/>
    </source>
</evidence>
<name>A0A1H6I178_9EURY</name>
<evidence type="ECO:0000256" key="1">
    <source>
        <dbReference type="ARBA" id="ARBA00001947"/>
    </source>
</evidence>
<evidence type="ECO:0000313" key="10">
    <source>
        <dbReference type="Proteomes" id="UP000199215"/>
    </source>
</evidence>
<accession>A0A1H6I178</accession>
<dbReference type="InterPro" id="IPR002579">
    <property type="entry name" value="Met_Sox_Rdtase_MsrB_dom"/>
</dbReference>
<evidence type="ECO:0000256" key="5">
    <source>
        <dbReference type="ARBA" id="ARBA00023002"/>
    </source>
</evidence>
<comment type="catalytic activity">
    <reaction evidence="6">
        <text>L-methionyl-[protein] + [thioredoxin]-disulfide + H2O = L-methionyl-(R)-S-oxide-[protein] + [thioredoxin]-dithiol</text>
        <dbReference type="Rhea" id="RHEA:24164"/>
        <dbReference type="Rhea" id="RHEA-COMP:10698"/>
        <dbReference type="Rhea" id="RHEA-COMP:10700"/>
        <dbReference type="Rhea" id="RHEA-COMP:12313"/>
        <dbReference type="Rhea" id="RHEA-COMP:12314"/>
        <dbReference type="ChEBI" id="CHEBI:15377"/>
        <dbReference type="ChEBI" id="CHEBI:16044"/>
        <dbReference type="ChEBI" id="CHEBI:29950"/>
        <dbReference type="ChEBI" id="CHEBI:45764"/>
        <dbReference type="ChEBI" id="CHEBI:50058"/>
        <dbReference type="EC" id="1.8.4.12"/>
    </reaction>
</comment>
<feature type="region of interest" description="Disordered" evidence="7">
    <location>
        <begin position="1"/>
        <end position="38"/>
    </location>
</feature>
<dbReference type="EMBL" id="FNWU01000001">
    <property type="protein sequence ID" value="SEH41192.1"/>
    <property type="molecule type" value="Genomic_DNA"/>
</dbReference>
<evidence type="ECO:0000256" key="4">
    <source>
        <dbReference type="ARBA" id="ARBA00022833"/>
    </source>
</evidence>
<feature type="domain" description="MsrB" evidence="8">
    <location>
        <begin position="31"/>
        <end position="152"/>
    </location>
</feature>
<organism evidence="9 10">
    <name type="scientific">Halopenitus malekzadehii</name>
    <dbReference type="NCBI Taxonomy" id="1267564"/>
    <lineage>
        <taxon>Archaea</taxon>
        <taxon>Methanobacteriati</taxon>
        <taxon>Methanobacteriota</taxon>
        <taxon>Stenosarchaea group</taxon>
        <taxon>Halobacteria</taxon>
        <taxon>Halobacteriales</taxon>
        <taxon>Haloferacaceae</taxon>
        <taxon>Halopenitus</taxon>
    </lineage>
</organism>
<dbReference type="Gene3D" id="2.170.150.20">
    <property type="entry name" value="Peptide methionine sulfoxide reductase"/>
    <property type="match status" value="1"/>
</dbReference>
<dbReference type="InterPro" id="IPR011057">
    <property type="entry name" value="Mss4-like_sf"/>
</dbReference>
<dbReference type="PANTHER" id="PTHR10173">
    <property type="entry name" value="METHIONINE SULFOXIDE REDUCTASE"/>
    <property type="match status" value="1"/>
</dbReference>
<dbReference type="GO" id="GO:0005737">
    <property type="term" value="C:cytoplasm"/>
    <property type="evidence" value="ECO:0007669"/>
    <property type="project" value="TreeGrafter"/>
</dbReference>
<dbReference type="EC" id="1.8.4.12" evidence="2"/>
<sequence>MSDSAADPDRTDPEPTESDPTETVDPSELTDEEWRDRLSEEEYRILREAGTEARFSGEYVDHDADGVYRCGACGTVLFDADTKYDSGCGWPAFYAAEDDAVTTHRDTSHGMRRTEVRCANCDSHLGHVFEDGPKPTGKRFCINSVAMAFDDE</sequence>
<evidence type="ECO:0000256" key="3">
    <source>
        <dbReference type="ARBA" id="ARBA00022723"/>
    </source>
</evidence>
<dbReference type="GO" id="GO:0046872">
    <property type="term" value="F:metal ion binding"/>
    <property type="evidence" value="ECO:0007669"/>
    <property type="project" value="UniProtKB-KW"/>
</dbReference>
<keyword evidence="3" id="KW-0479">Metal-binding</keyword>
<dbReference type="FunFam" id="2.170.150.20:FF:000009">
    <property type="entry name" value="Peptide-methionine (R)-S-oxide reductase"/>
    <property type="match status" value="1"/>
</dbReference>
<gene>
    <name evidence="9" type="ORF">SAMN05192561_101748</name>
</gene>
<dbReference type="STRING" id="1267564.SAMN05192561_101748"/>
<keyword evidence="10" id="KW-1185">Reference proteome</keyword>